<protein>
    <recommendedName>
        <fullName evidence="12">FAS1 domain-containing protein</fullName>
    </recommendedName>
</protein>
<dbReference type="PANTHER" id="PTHR32077:SF65">
    <property type="entry name" value="FASCICLIN-LIKE ARABINOGALACTAN PROTEIN 11"/>
    <property type="match status" value="1"/>
</dbReference>
<evidence type="ECO:0000313" key="14">
    <source>
        <dbReference type="Proteomes" id="UP000593564"/>
    </source>
</evidence>
<keyword evidence="8" id="KW-0325">Glycoprotein</keyword>
<dbReference type="SUPFAM" id="SSF82153">
    <property type="entry name" value="FAS1 domain"/>
    <property type="match status" value="1"/>
</dbReference>
<comment type="caution">
    <text evidence="13">The sequence shown here is derived from an EMBL/GenBank/DDBJ whole genome shotgun (WGS) entry which is preliminary data.</text>
</comment>
<reference evidence="13 14" key="2">
    <citation type="submission" date="2020-07" db="EMBL/GenBank/DDBJ databases">
        <title>Genome assembly of wild tea tree DASZ reveals pedigree and selection history of tea varieties.</title>
        <authorList>
            <person name="Zhang W."/>
        </authorList>
    </citation>
    <scope>NUCLEOTIDE SEQUENCE [LARGE SCALE GENOMIC DNA]</scope>
    <source>
        <strain evidence="14">cv. G240</strain>
        <tissue evidence="13">Leaf</tissue>
    </source>
</reference>
<dbReference type="FunFam" id="2.30.180.10:FF:000006">
    <property type="entry name" value="Fasciclin-like arabinogalactan protein 11"/>
    <property type="match status" value="1"/>
</dbReference>
<evidence type="ECO:0000256" key="10">
    <source>
        <dbReference type="SAM" id="MobiDB-lite"/>
    </source>
</evidence>
<reference evidence="14" key="1">
    <citation type="journal article" date="2020" name="Nat. Commun.">
        <title>Genome assembly of wild tea tree DASZ reveals pedigree and selection history of tea varieties.</title>
        <authorList>
            <person name="Zhang W."/>
            <person name="Zhang Y."/>
            <person name="Qiu H."/>
            <person name="Guo Y."/>
            <person name="Wan H."/>
            <person name="Zhang X."/>
            <person name="Scossa F."/>
            <person name="Alseekh S."/>
            <person name="Zhang Q."/>
            <person name="Wang P."/>
            <person name="Xu L."/>
            <person name="Schmidt M.H."/>
            <person name="Jia X."/>
            <person name="Li D."/>
            <person name="Zhu A."/>
            <person name="Guo F."/>
            <person name="Chen W."/>
            <person name="Ni D."/>
            <person name="Usadel B."/>
            <person name="Fernie A.R."/>
            <person name="Wen W."/>
        </authorList>
    </citation>
    <scope>NUCLEOTIDE SEQUENCE [LARGE SCALE GENOMIC DNA]</scope>
    <source>
        <strain evidence="14">cv. G240</strain>
    </source>
</reference>
<keyword evidence="4" id="KW-0336">GPI-anchor</keyword>
<keyword evidence="5 11" id="KW-0732">Signal</keyword>
<keyword evidence="4" id="KW-0449">Lipoprotein</keyword>
<evidence type="ECO:0000256" key="7">
    <source>
        <dbReference type="ARBA" id="ARBA00023136"/>
    </source>
</evidence>
<evidence type="ECO:0000256" key="1">
    <source>
        <dbReference type="ARBA" id="ARBA00004609"/>
    </source>
</evidence>
<gene>
    <name evidence="13" type="ORF">HYC85_021875</name>
</gene>
<feature type="compositionally biased region" description="Pro residues" evidence="10">
    <location>
        <begin position="30"/>
        <end position="57"/>
    </location>
</feature>
<proteinExistence type="inferred from homology"/>
<organism evidence="13 14">
    <name type="scientific">Camellia sinensis</name>
    <name type="common">Tea plant</name>
    <name type="synonym">Thea sinensis</name>
    <dbReference type="NCBI Taxonomy" id="4442"/>
    <lineage>
        <taxon>Eukaryota</taxon>
        <taxon>Viridiplantae</taxon>
        <taxon>Streptophyta</taxon>
        <taxon>Embryophyta</taxon>
        <taxon>Tracheophyta</taxon>
        <taxon>Spermatophyta</taxon>
        <taxon>Magnoliopsida</taxon>
        <taxon>eudicotyledons</taxon>
        <taxon>Gunneridae</taxon>
        <taxon>Pentapetalae</taxon>
        <taxon>asterids</taxon>
        <taxon>Ericales</taxon>
        <taxon>Theaceae</taxon>
        <taxon>Camellia</taxon>
    </lineage>
</organism>
<evidence type="ECO:0000256" key="2">
    <source>
        <dbReference type="ARBA" id="ARBA00007843"/>
    </source>
</evidence>
<dbReference type="InterPro" id="IPR000782">
    <property type="entry name" value="FAS1_domain"/>
</dbReference>
<dbReference type="Gene3D" id="2.30.180.10">
    <property type="entry name" value="FAS1 domain"/>
    <property type="match status" value="1"/>
</dbReference>
<evidence type="ECO:0000256" key="4">
    <source>
        <dbReference type="ARBA" id="ARBA00022622"/>
    </source>
</evidence>
<evidence type="ECO:0000256" key="3">
    <source>
        <dbReference type="ARBA" id="ARBA00022475"/>
    </source>
</evidence>
<dbReference type="InterPro" id="IPR036378">
    <property type="entry name" value="FAS1_dom_sf"/>
</dbReference>
<dbReference type="EMBL" id="JACBKZ010000010">
    <property type="protein sequence ID" value="KAF5940708.1"/>
    <property type="molecule type" value="Genomic_DNA"/>
</dbReference>
<feature type="region of interest" description="Disordered" evidence="10">
    <location>
        <begin position="30"/>
        <end position="82"/>
    </location>
</feature>
<feature type="chain" id="PRO_5029457150" description="FAS1 domain-containing protein" evidence="11">
    <location>
        <begin position="27"/>
        <end position="384"/>
    </location>
</feature>
<evidence type="ECO:0000256" key="5">
    <source>
        <dbReference type="ARBA" id="ARBA00022729"/>
    </source>
</evidence>
<sequence>MSNQLLSPFPLLLIIITFLCFPTAFAQSPALPPQPPATQSPAQPPQVPATQSPPPTALAPQVPLVQSPPAQLAPGPAPPGPPNITAILEKAGHFSTYIRLLKATQIDNQIYKLLNDSSQSLTVFAPSDNAFGNLTTGTLNSFSDEQKVQLVKFHVIPSFLSVPAFQTVSNPLSTQAGSTVQYPMNVTTAGNLVNISTGIVNTTVTGTVYSDNQLAVYQVDRVLLPLSFFVAISPAPAPSKPEKKAPSPSGEQSATSTDTSVQASSAMPATHHRALNVAVCFAASVTMFVVSLPLSAELLKNTTNVSQLSGKKLSTNRACISSSSSILTVSSWFTRFWNSLSMGISLMGDMVEDTMIDPLSDLTNGLSILPLPVFILLRNWFNSI</sequence>
<feature type="compositionally biased region" description="Polar residues" evidence="10">
    <location>
        <begin position="250"/>
        <end position="265"/>
    </location>
</feature>
<name>A0A7J7GMT8_CAMSI</name>
<evidence type="ECO:0000313" key="13">
    <source>
        <dbReference type="EMBL" id="KAF5940708.1"/>
    </source>
</evidence>
<dbReference type="Pfam" id="PF02469">
    <property type="entry name" value="Fasciclin"/>
    <property type="match status" value="1"/>
</dbReference>
<dbReference type="GO" id="GO:0098552">
    <property type="term" value="C:side of membrane"/>
    <property type="evidence" value="ECO:0007669"/>
    <property type="project" value="UniProtKB-KW"/>
</dbReference>
<dbReference type="PANTHER" id="PTHR32077">
    <property type="entry name" value="FASCICLIN-LIKE ARABINOGALACTAN PROTEIN"/>
    <property type="match status" value="1"/>
</dbReference>
<dbReference type="AlphaFoldDB" id="A0A7J7GMT8"/>
<feature type="domain" description="FAS1" evidence="12">
    <location>
        <begin position="81"/>
        <end position="223"/>
    </location>
</feature>
<dbReference type="InterPro" id="IPR045003">
    <property type="entry name" value="FLA_A"/>
</dbReference>
<evidence type="ECO:0000256" key="11">
    <source>
        <dbReference type="SAM" id="SignalP"/>
    </source>
</evidence>
<keyword evidence="6" id="KW-0654">Proteoglycan</keyword>
<evidence type="ECO:0000259" key="12">
    <source>
        <dbReference type="PROSITE" id="PS50213"/>
    </source>
</evidence>
<evidence type="ECO:0000256" key="8">
    <source>
        <dbReference type="ARBA" id="ARBA00023180"/>
    </source>
</evidence>
<dbReference type="GO" id="GO:0009834">
    <property type="term" value="P:plant-type secondary cell wall biogenesis"/>
    <property type="evidence" value="ECO:0007669"/>
    <property type="project" value="TreeGrafter"/>
</dbReference>
<keyword evidence="14" id="KW-1185">Reference proteome</keyword>
<dbReference type="GO" id="GO:0005886">
    <property type="term" value="C:plasma membrane"/>
    <property type="evidence" value="ECO:0007669"/>
    <property type="project" value="UniProtKB-SubCell"/>
</dbReference>
<dbReference type="SMART" id="SM00554">
    <property type="entry name" value="FAS1"/>
    <property type="match status" value="1"/>
</dbReference>
<comment type="similarity">
    <text evidence="2">Belongs to the fasciclin-like AGP family.</text>
</comment>
<accession>A0A7J7GMT8</accession>
<dbReference type="PROSITE" id="PS50213">
    <property type="entry name" value="FAS1"/>
    <property type="match status" value="1"/>
</dbReference>
<evidence type="ECO:0000256" key="9">
    <source>
        <dbReference type="ARBA" id="ARBA00024686"/>
    </source>
</evidence>
<comment type="subcellular location">
    <subcellularLocation>
        <location evidence="1">Cell membrane</location>
        <topology evidence="1">Lipid-anchor</topology>
        <topology evidence="1">GPI-anchor</topology>
    </subcellularLocation>
</comment>
<evidence type="ECO:0000256" key="6">
    <source>
        <dbReference type="ARBA" id="ARBA00022974"/>
    </source>
</evidence>
<dbReference type="Proteomes" id="UP000593564">
    <property type="component" value="Unassembled WGS sequence"/>
</dbReference>
<keyword evidence="7" id="KW-0472">Membrane</keyword>
<keyword evidence="3" id="KW-1003">Cell membrane</keyword>
<feature type="signal peptide" evidence="11">
    <location>
        <begin position="1"/>
        <end position="26"/>
    </location>
</feature>
<comment type="function">
    <text evidence="9">May be a cell surface adhesion protein.</text>
</comment>
<feature type="region of interest" description="Disordered" evidence="10">
    <location>
        <begin position="236"/>
        <end position="265"/>
    </location>
</feature>